<gene>
    <name evidence="5" type="ORF">SAMN05192557_0669</name>
</gene>
<evidence type="ECO:0000313" key="6">
    <source>
        <dbReference type="Proteomes" id="UP000243605"/>
    </source>
</evidence>
<dbReference type="OrthoDB" id="9805455at2"/>
<dbReference type="Gene3D" id="2.40.50.140">
    <property type="entry name" value="Nucleic acid-binding proteins"/>
    <property type="match status" value="1"/>
</dbReference>
<keyword evidence="6" id="KW-1185">Reference proteome</keyword>
<dbReference type="PROSITE" id="PS50886">
    <property type="entry name" value="TRBD"/>
    <property type="match status" value="1"/>
</dbReference>
<feature type="domain" description="TRNA-binding" evidence="4">
    <location>
        <begin position="85"/>
        <end position="193"/>
    </location>
</feature>
<dbReference type="RefSeq" id="WP_091473863.1">
    <property type="nucleotide sequence ID" value="NZ_FOIT01000001.1"/>
</dbReference>
<dbReference type="InterPro" id="IPR033714">
    <property type="entry name" value="tRNA_bind_bactPheRS"/>
</dbReference>
<keyword evidence="1 3" id="KW-0820">tRNA-binding</keyword>
<evidence type="ECO:0000256" key="1">
    <source>
        <dbReference type="ARBA" id="ARBA00022555"/>
    </source>
</evidence>
<reference evidence="5 6" key="1">
    <citation type="submission" date="2016-10" db="EMBL/GenBank/DDBJ databases">
        <authorList>
            <person name="Varghese N."/>
            <person name="Submissions S."/>
        </authorList>
    </citation>
    <scope>NUCLEOTIDE SEQUENCE [LARGE SCALE GENOMIC DNA]</scope>
    <source>
        <strain evidence="5 6">IBRC-M10081</strain>
    </source>
</reference>
<name>A0A662Z1P7_9STAP</name>
<dbReference type="GO" id="GO:0000049">
    <property type="term" value="F:tRNA binding"/>
    <property type="evidence" value="ECO:0007669"/>
    <property type="project" value="UniProtKB-UniRule"/>
</dbReference>
<dbReference type="InterPro" id="IPR037154">
    <property type="entry name" value="YtpR-like_sf"/>
</dbReference>
<dbReference type="FunFam" id="2.40.50.140:FF:000045">
    <property type="entry name" value="Phenylalanine--tRNA ligase beta subunit"/>
    <property type="match status" value="1"/>
</dbReference>
<dbReference type="EMBL" id="FOIT01000001">
    <property type="protein sequence ID" value="SEV87697.1"/>
    <property type="molecule type" value="Genomic_DNA"/>
</dbReference>
<evidence type="ECO:0000313" key="5">
    <source>
        <dbReference type="EMBL" id="SEV87697.1"/>
    </source>
</evidence>
<sequence>MKLTFNEYMDNDCLFVTLKPSDHPVYENHENITVIKENDEIVGLNIFNAHQSLGIDSFEHIRADEQTVNTINNLLDKHGIEEISPDLTHKFVIGHVDEIEPHPDSDHLQVTKVDVGTEVLQIVCGAPNVDKNQKVVVAKVGAFMPDGLYIKPSELRGVASNGMICSKKELGLPHSGAKGIYVLDDGKIGDEFNL</sequence>
<proteinExistence type="predicted"/>
<protein>
    <submittedName>
        <fullName evidence="5">tRNA-binding protein</fullName>
    </submittedName>
</protein>
<accession>A0A662Z1P7</accession>
<dbReference type="CDD" id="cd02796">
    <property type="entry name" value="tRNA_bind_bactPheRS"/>
    <property type="match status" value="1"/>
</dbReference>
<dbReference type="Gene3D" id="3.30.1940.10">
    <property type="entry name" value="YtpR-like"/>
    <property type="match status" value="1"/>
</dbReference>
<dbReference type="InterPro" id="IPR002547">
    <property type="entry name" value="tRNA-bd_dom"/>
</dbReference>
<dbReference type="Proteomes" id="UP000243605">
    <property type="component" value="Unassembled WGS sequence"/>
</dbReference>
<dbReference type="Pfam" id="PF14794">
    <property type="entry name" value="DUF4479"/>
    <property type="match status" value="1"/>
</dbReference>
<evidence type="ECO:0000256" key="2">
    <source>
        <dbReference type="ARBA" id="ARBA00022884"/>
    </source>
</evidence>
<keyword evidence="2 3" id="KW-0694">RNA-binding</keyword>
<dbReference type="Pfam" id="PF01588">
    <property type="entry name" value="tRNA_bind"/>
    <property type="match status" value="1"/>
</dbReference>
<dbReference type="InterPro" id="IPR012340">
    <property type="entry name" value="NA-bd_OB-fold"/>
</dbReference>
<organism evidence="5 6">
    <name type="scientific">Aliicoccus persicus</name>
    <dbReference type="NCBI Taxonomy" id="930138"/>
    <lineage>
        <taxon>Bacteria</taxon>
        <taxon>Bacillati</taxon>
        <taxon>Bacillota</taxon>
        <taxon>Bacilli</taxon>
        <taxon>Bacillales</taxon>
        <taxon>Staphylococcaceae</taxon>
        <taxon>Aliicoccus</taxon>
    </lineage>
</organism>
<evidence type="ECO:0000256" key="3">
    <source>
        <dbReference type="PROSITE-ProRule" id="PRU00209"/>
    </source>
</evidence>
<dbReference type="NCBIfam" id="NF045760">
    <property type="entry name" value="YtpR"/>
    <property type="match status" value="1"/>
</dbReference>
<dbReference type="InterPro" id="IPR027855">
    <property type="entry name" value="DUF4479"/>
</dbReference>
<evidence type="ECO:0000259" key="4">
    <source>
        <dbReference type="PROSITE" id="PS50886"/>
    </source>
</evidence>
<dbReference type="AlphaFoldDB" id="A0A662Z1P7"/>
<dbReference type="SUPFAM" id="SSF50249">
    <property type="entry name" value="Nucleic acid-binding proteins"/>
    <property type="match status" value="1"/>
</dbReference>